<dbReference type="GO" id="GO:0051301">
    <property type="term" value="P:cell division"/>
    <property type="evidence" value="ECO:0007669"/>
    <property type="project" value="UniProtKB-UniRule"/>
</dbReference>
<dbReference type="RefSeq" id="WP_134196211.1">
    <property type="nucleotide sequence ID" value="NZ_JBHLUW010000005.1"/>
</dbReference>
<evidence type="ECO:0000256" key="4">
    <source>
        <dbReference type="ARBA" id="ARBA00023139"/>
    </source>
</evidence>
<evidence type="ECO:0000256" key="3">
    <source>
        <dbReference type="ARBA" id="ARBA00023136"/>
    </source>
</evidence>
<comment type="function">
    <text evidence="8">Part of the Tol-Pal system, which plays a role in outer membrane invagination during cell division and is important for maintaining outer membrane integrity.</text>
</comment>
<dbReference type="PANTHER" id="PTHR30329:SF21">
    <property type="entry name" value="LIPOPROTEIN YIAD-RELATED"/>
    <property type="match status" value="1"/>
</dbReference>
<comment type="subunit">
    <text evidence="8">The Tol-Pal system is composed of five core proteins: the inner membrane proteins TolA, TolQ and TolR, the periplasmic protein TolB and the outer membrane protein Pal. They form a network linking the inner and outer membranes and the peptidoglycan layer.</text>
</comment>
<comment type="caution">
    <text evidence="11">The sequence shown here is derived from an EMBL/GenBank/DDBJ whole genome shotgun (WGS) entry which is preliminary data.</text>
</comment>
<evidence type="ECO:0000256" key="5">
    <source>
        <dbReference type="ARBA" id="ARBA00023237"/>
    </source>
</evidence>
<keyword evidence="3 8" id="KW-0472">Membrane</keyword>
<dbReference type="Proteomes" id="UP000295509">
    <property type="component" value="Unassembled WGS sequence"/>
</dbReference>
<feature type="domain" description="OmpA-like" evidence="10">
    <location>
        <begin position="53"/>
        <end position="168"/>
    </location>
</feature>
<evidence type="ECO:0000256" key="7">
    <source>
        <dbReference type="ARBA" id="ARBA00023306"/>
    </source>
</evidence>
<dbReference type="InterPro" id="IPR039001">
    <property type="entry name" value="Pal"/>
</dbReference>
<keyword evidence="7 8" id="KW-0131">Cell cycle</keyword>
<dbReference type="PROSITE" id="PS01068">
    <property type="entry name" value="OMPA_1"/>
    <property type="match status" value="1"/>
</dbReference>
<sequence length="168" mass="18315">MKSKLRVTLAALAVVGVLAACKSTPPAPTTTTGNVGSQPNPNAVAPVTVDELNNPNSPLAKRSVYFDFDSYSVKDEYQPLLQQHAQYLKSHPQRHVLIQGNTDERGTSEYNLALGQKRAEAVRRAMSLMGVPDSQMEAVSLGKEKPLATGHDEASWAQNRRADLVYQQ</sequence>
<evidence type="ECO:0000256" key="8">
    <source>
        <dbReference type="HAMAP-Rule" id="MF_02204"/>
    </source>
</evidence>
<organism evidence="11 12">
    <name type="scientific">Paraburkholderia rhizosphaerae</name>
    <dbReference type="NCBI Taxonomy" id="480658"/>
    <lineage>
        <taxon>Bacteria</taxon>
        <taxon>Pseudomonadati</taxon>
        <taxon>Pseudomonadota</taxon>
        <taxon>Betaproteobacteria</taxon>
        <taxon>Burkholderiales</taxon>
        <taxon>Burkholderiaceae</taxon>
        <taxon>Paraburkholderia</taxon>
    </lineage>
</organism>
<dbReference type="PANTHER" id="PTHR30329">
    <property type="entry name" value="STATOR ELEMENT OF FLAGELLAR MOTOR COMPLEX"/>
    <property type="match status" value="1"/>
</dbReference>
<dbReference type="Pfam" id="PF00691">
    <property type="entry name" value="OmpA"/>
    <property type="match status" value="1"/>
</dbReference>
<evidence type="ECO:0000313" key="11">
    <source>
        <dbReference type="EMBL" id="TDY40362.1"/>
    </source>
</evidence>
<dbReference type="AlphaFoldDB" id="A0A4R8LBN9"/>
<feature type="chain" id="PRO_5020949590" description="Peptidoglycan-associated lipoprotein" evidence="9">
    <location>
        <begin position="20"/>
        <end position="168"/>
    </location>
</feature>
<evidence type="ECO:0000256" key="9">
    <source>
        <dbReference type="SAM" id="SignalP"/>
    </source>
</evidence>
<reference evidence="11 12" key="1">
    <citation type="submission" date="2019-03" db="EMBL/GenBank/DDBJ databases">
        <title>Genomic Encyclopedia of Type Strains, Phase III (KMG-III): the genomes of soil and plant-associated and newly described type strains.</title>
        <authorList>
            <person name="Whitman W."/>
        </authorList>
    </citation>
    <scope>NUCLEOTIDE SEQUENCE [LARGE SCALE GENOMIC DNA]</scope>
    <source>
        <strain evidence="11 12">LMG 29544</strain>
    </source>
</reference>
<gene>
    <name evidence="8" type="primary">pal</name>
    <name evidence="11" type="ORF">BX592_1255</name>
</gene>
<dbReference type="InterPro" id="IPR050330">
    <property type="entry name" value="Bact_OuterMem_StrucFunc"/>
</dbReference>
<evidence type="ECO:0000256" key="2">
    <source>
        <dbReference type="ARBA" id="ARBA00022729"/>
    </source>
</evidence>
<dbReference type="HAMAP" id="MF_02204">
    <property type="entry name" value="Pal"/>
    <property type="match status" value="1"/>
</dbReference>
<protein>
    <recommendedName>
        <fullName evidence="8">Peptidoglycan-associated lipoprotein</fullName>
        <shortName evidence="8">PAL</shortName>
    </recommendedName>
</protein>
<keyword evidence="4 8" id="KW-0564">Palmitate</keyword>
<accession>A0A4R8LBN9</accession>
<evidence type="ECO:0000256" key="1">
    <source>
        <dbReference type="ARBA" id="ARBA00022618"/>
    </source>
</evidence>
<keyword evidence="1 8" id="KW-0132">Cell division</keyword>
<feature type="signal peptide" evidence="9">
    <location>
        <begin position="1"/>
        <end position="19"/>
    </location>
</feature>
<dbReference type="PROSITE" id="PS51123">
    <property type="entry name" value="OMPA_2"/>
    <property type="match status" value="1"/>
</dbReference>
<dbReference type="OrthoDB" id="9809164at2"/>
<dbReference type="CDD" id="cd07185">
    <property type="entry name" value="OmpA_C-like"/>
    <property type="match status" value="1"/>
</dbReference>
<dbReference type="NCBIfam" id="TIGR02802">
    <property type="entry name" value="Pal_lipo"/>
    <property type="match status" value="1"/>
</dbReference>
<keyword evidence="12" id="KW-1185">Reference proteome</keyword>
<keyword evidence="5 8" id="KW-0998">Cell outer membrane</keyword>
<dbReference type="PRINTS" id="PR01021">
    <property type="entry name" value="OMPADOMAIN"/>
</dbReference>
<dbReference type="PROSITE" id="PS51257">
    <property type="entry name" value="PROKAR_LIPOPROTEIN"/>
    <property type="match status" value="1"/>
</dbReference>
<proteinExistence type="inferred from homology"/>
<dbReference type="InterPro" id="IPR006664">
    <property type="entry name" value="OMP_bac"/>
</dbReference>
<dbReference type="InterPro" id="IPR014169">
    <property type="entry name" value="Pal_lipo_C"/>
</dbReference>
<evidence type="ECO:0000259" key="10">
    <source>
        <dbReference type="PROSITE" id="PS51123"/>
    </source>
</evidence>
<dbReference type="InterPro" id="IPR036737">
    <property type="entry name" value="OmpA-like_sf"/>
</dbReference>
<evidence type="ECO:0000256" key="6">
    <source>
        <dbReference type="ARBA" id="ARBA00023288"/>
    </source>
</evidence>
<name>A0A4R8LBN9_9BURK</name>
<dbReference type="InterPro" id="IPR006665">
    <property type="entry name" value="OmpA-like"/>
</dbReference>
<dbReference type="InterPro" id="IPR006690">
    <property type="entry name" value="OMPA-like_CS"/>
</dbReference>
<keyword evidence="2 8" id="KW-0732">Signal</keyword>
<evidence type="ECO:0000313" key="12">
    <source>
        <dbReference type="Proteomes" id="UP000295509"/>
    </source>
</evidence>
<dbReference type="EMBL" id="SORE01000025">
    <property type="protein sequence ID" value="TDY40362.1"/>
    <property type="molecule type" value="Genomic_DNA"/>
</dbReference>
<comment type="similarity">
    <text evidence="8">Belongs to the Pal lipoprotein family.</text>
</comment>
<keyword evidence="6 8" id="KW-0449">Lipoprotein</keyword>
<dbReference type="GO" id="GO:0009279">
    <property type="term" value="C:cell outer membrane"/>
    <property type="evidence" value="ECO:0007669"/>
    <property type="project" value="UniProtKB-SubCell"/>
</dbReference>
<dbReference type="Gene3D" id="3.30.1330.60">
    <property type="entry name" value="OmpA-like domain"/>
    <property type="match status" value="1"/>
</dbReference>
<dbReference type="SUPFAM" id="SSF103088">
    <property type="entry name" value="OmpA-like"/>
    <property type="match status" value="1"/>
</dbReference>
<comment type="subcellular location">
    <subcellularLocation>
        <location evidence="8">Cell outer membrane</location>
        <topology evidence="8">Lipid-anchor</topology>
    </subcellularLocation>
</comment>